<protein>
    <recommendedName>
        <fullName evidence="3">Methionine aminopeptidase</fullName>
    </recommendedName>
</protein>
<gene>
    <name evidence="1" type="ORF">RJ641_011326</name>
</gene>
<dbReference type="SUPFAM" id="SSF55920">
    <property type="entry name" value="Creatinase/aminopeptidase"/>
    <property type="match status" value="1"/>
</dbReference>
<accession>A0AAN8V9D5</accession>
<reference evidence="1 2" key="1">
    <citation type="submission" date="2023-12" db="EMBL/GenBank/DDBJ databases">
        <title>A high-quality genome assembly for Dillenia turbinata (Dilleniales).</title>
        <authorList>
            <person name="Chanderbali A."/>
        </authorList>
    </citation>
    <scope>NUCLEOTIDE SEQUENCE [LARGE SCALE GENOMIC DNA]</scope>
    <source>
        <strain evidence="1">LSX21</strain>
        <tissue evidence="1">Leaf</tissue>
    </source>
</reference>
<evidence type="ECO:0000313" key="1">
    <source>
        <dbReference type="EMBL" id="KAK6923022.1"/>
    </source>
</evidence>
<sequence>MFGPSLARFMLERVPVVSGWRPSLGRTLKEIGRNCAELMLTLGSISPIMWDDNWTVITEDGSLSAQFEHTIDSLHEMELRY</sequence>
<keyword evidence="2" id="KW-1185">Reference proteome</keyword>
<dbReference type="AlphaFoldDB" id="A0AAN8V9D5"/>
<dbReference type="EMBL" id="JBAMMX010000018">
    <property type="protein sequence ID" value="KAK6923022.1"/>
    <property type="molecule type" value="Genomic_DNA"/>
</dbReference>
<dbReference type="InterPro" id="IPR036005">
    <property type="entry name" value="Creatinase/aminopeptidase-like"/>
</dbReference>
<comment type="caution">
    <text evidence="1">The sequence shown here is derived from an EMBL/GenBank/DDBJ whole genome shotgun (WGS) entry which is preliminary data.</text>
</comment>
<dbReference type="Gene3D" id="3.90.230.10">
    <property type="entry name" value="Creatinase/methionine aminopeptidase superfamily"/>
    <property type="match status" value="1"/>
</dbReference>
<evidence type="ECO:0008006" key="3">
    <source>
        <dbReference type="Google" id="ProtNLM"/>
    </source>
</evidence>
<proteinExistence type="predicted"/>
<organism evidence="1 2">
    <name type="scientific">Dillenia turbinata</name>
    <dbReference type="NCBI Taxonomy" id="194707"/>
    <lineage>
        <taxon>Eukaryota</taxon>
        <taxon>Viridiplantae</taxon>
        <taxon>Streptophyta</taxon>
        <taxon>Embryophyta</taxon>
        <taxon>Tracheophyta</taxon>
        <taxon>Spermatophyta</taxon>
        <taxon>Magnoliopsida</taxon>
        <taxon>eudicotyledons</taxon>
        <taxon>Gunneridae</taxon>
        <taxon>Pentapetalae</taxon>
        <taxon>Dilleniales</taxon>
        <taxon>Dilleniaceae</taxon>
        <taxon>Dillenia</taxon>
    </lineage>
</organism>
<evidence type="ECO:0000313" key="2">
    <source>
        <dbReference type="Proteomes" id="UP001370490"/>
    </source>
</evidence>
<name>A0AAN8V9D5_9MAGN</name>
<dbReference type="Proteomes" id="UP001370490">
    <property type="component" value="Unassembled WGS sequence"/>
</dbReference>